<dbReference type="GO" id="GO:0071555">
    <property type="term" value="P:cell wall organization"/>
    <property type="evidence" value="ECO:0007669"/>
    <property type="project" value="UniProtKB-KW"/>
</dbReference>
<evidence type="ECO:0000256" key="2">
    <source>
        <dbReference type="ARBA" id="ARBA00022525"/>
    </source>
</evidence>
<dbReference type="InterPro" id="IPR012334">
    <property type="entry name" value="Pectin_lyas_fold"/>
</dbReference>
<dbReference type="SUPFAM" id="SSF51126">
    <property type="entry name" value="Pectin lyase-like"/>
    <property type="match status" value="1"/>
</dbReference>
<feature type="region of interest" description="Disordered" evidence="4">
    <location>
        <begin position="168"/>
        <end position="195"/>
    </location>
</feature>
<evidence type="ECO:0000256" key="3">
    <source>
        <dbReference type="ARBA" id="ARBA00023316"/>
    </source>
</evidence>
<keyword evidence="2" id="KW-0964">Secreted</keyword>
<evidence type="ECO:0000313" key="6">
    <source>
        <dbReference type="EMBL" id="VAI88783.1"/>
    </source>
</evidence>
<evidence type="ECO:0000313" key="7">
    <source>
        <dbReference type="Proteomes" id="UP000324705"/>
    </source>
</evidence>
<feature type="compositionally biased region" description="Basic and acidic residues" evidence="4">
    <location>
        <begin position="180"/>
        <end position="195"/>
    </location>
</feature>
<feature type="signal peptide" evidence="5">
    <location>
        <begin position="1"/>
        <end position="28"/>
    </location>
</feature>
<name>A0A9R1C1B4_TRITD</name>
<comment type="subcellular location">
    <subcellularLocation>
        <location evidence="1">Secreted</location>
    </subcellularLocation>
</comment>
<dbReference type="AlphaFoldDB" id="A0A9R1C1B4"/>
<evidence type="ECO:0008006" key="8">
    <source>
        <dbReference type="Google" id="ProtNLM"/>
    </source>
</evidence>
<organism evidence="6 7">
    <name type="scientific">Triticum turgidum subsp. durum</name>
    <name type="common">Durum wheat</name>
    <name type="synonym">Triticum durum</name>
    <dbReference type="NCBI Taxonomy" id="4567"/>
    <lineage>
        <taxon>Eukaryota</taxon>
        <taxon>Viridiplantae</taxon>
        <taxon>Streptophyta</taxon>
        <taxon>Embryophyta</taxon>
        <taxon>Tracheophyta</taxon>
        <taxon>Spermatophyta</taxon>
        <taxon>Magnoliopsida</taxon>
        <taxon>Liliopsida</taxon>
        <taxon>Poales</taxon>
        <taxon>Poaceae</taxon>
        <taxon>BOP clade</taxon>
        <taxon>Pooideae</taxon>
        <taxon>Triticodae</taxon>
        <taxon>Triticeae</taxon>
        <taxon>Triticinae</taxon>
        <taxon>Triticum</taxon>
    </lineage>
</organism>
<protein>
    <recommendedName>
        <fullName evidence="8">Polygalacturonase</fullName>
    </recommendedName>
</protein>
<keyword evidence="5" id="KW-0732">Signal</keyword>
<dbReference type="PANTHER" id="PTHR31375">
    <property type="match status" value="1"/>
</dbReference>
<dbReference type="Proteomes" id="UP000324705">
    <property type="component" value="Chromosome 7B"/>
</dbReference>
<evidence type="ECO:0000256" key="1">
    <source>
        <dbReference type="ARBA" id="ARBA00004613"/>
    </source>
</evidence>
<dbReference type="EMBL" id="LT934124">
    <property type="protein sequence ID" value="VAI88783.1"/>
    <property type="molecule type" value="Genomic_DNA"/>
</dbReference>
<dbReference type="GO" id="GO:0005576">
    <property type="term" value="C:extracellular region"/>
    <property type="evidence" value="ECO:0007669"/>
    <property type="project" value="UniProtKB-SubCell"/>
</dbReference>
<feature type="chain" id="PRO_5040310828" description="Polygalacturonase" evidence="5">
    <location>
        <begin position="29"/>
        <end position="195"/>
    </location>
</feature>
<keyword evidence="3" id="KW-0961">Cell wall biogenesis/degradation</keyword>
<dbReference type="InterPro" id="IPR011050">
    <property type="entry name" value="Pectin_lyase_fold/virulence"/>
</dbReference>
<dbReference type="Gramene" id="TRITD7Bv1G132150.2">
    <property type="protein sequence ID" value="TRITD7Bv1G132150.2"/>
    <property type="gene ID" value="TRITD7Bv1G132150"/>
</dbReference>
<sequence>MAAASLGLPRLMLAMLVLVPLLGVGVDGRNHVHKKPPRAGVSSPHRAGAKVGTVASSPAVPPDDDATPLAPPPGGIVPSDPATPFRPEPCVFDVRAYGATGESTADDTEAFRAAWRAACAVESAVLLVPSDGTFTISTTTFSGPCKPGLVFQWEARLDERGLCHCYPSPSSSPRSHLSRSHHEATRRAERTATRI</sequence>
<reference evidence="6 7" key="1">
    <citation type="submission" date="2017-09" db="EMBL/GenBank/DDBJ databases">
        <authorList>
            <consortium name="International Durum Wheat Genome Sequencing Consortium (IDWGSC)"/>
            <person name="Milanesi L."/>
        </authorList>
    </citation>
    <scope>NUCLEOTIDE SEQUENCE [LARGE SCALE GENOMIC DNA]</scope>
    <source>
        <strain evidence="7">cv. Svevo</strain>
    </source>
</reference>
<feature type="region of interest" description="Disordered" evidence="4">
    <location>
        <begin position="33"/>
        <end position="70"/>
    </location>
</feature>
<proteinExistence type="predicted"/>
<gene>
    <name evidence="6" type="ORF">TRITD_7Bv1G132150</name>
</gene>
<keyword evidence="7" id="KW-1185">Reference proteome</keyword>
<evidence type="ECO:0000256" key="4">
    <source>
        <dbReference type="SAM" id="MobiDB-lite"/>
    </source>
</evidence>
<dbReference type="Gene3D" id="2.160.20.10">
    <property type="entry name" value="Single-stranded right-handed beta-helix, Pectin lyase-like"/>
    <property type="match status" value="1"/>
</dbReference>
<evidence type="ECO:0000256" key="5">
    <source>
        <dbReference type="SAM" id="SignalP"/>
    </source>
</evidence>
<accession>A0A9R1C1B4</accession>